<feature type="modified residue" description="Phosphohistidine" evidence="1">
    <location>
        <position position="58"/>
    </location>
</feature>
<dbReference type="PaxDb" id="469381-Dpep_2195"/>
<dbReference type="AlphaFoldDB" id="D2Z3H7"/>
<gene>
    <name evidence="3" type="ORF">Dpep_2195</name>
</gene>
<dbReference type="SUPFAM" id="SSF47226">
    <property type="entry name" value="Histidine-containing phosphotransfer domain, HPT domain"/>
    <property type="match status" value="1"/>
</dbReference>
<feature type="domain" description="HPt" evidence="2">
    <location>
        <begin position="19"/>
        <end position="117"/>
    </location>
</feature>
<organism evidence="3 4">
    <name type="scientific">Dethiosulfovibrio peptidovorans DSM 11002</name>
    <dbReference type="NCBI Taxonomy" id="469381"/>
    <lineage>
        <taxon>Bacteria</taxon>
        <taxon>Thermotogati</taxon>
        <taxon>Synergistota</taxon>
        <taxon>Synergistia</taxon>
        <taxon>Synergistales</taxon>
        <taxon>Dethiosulfovibrionaceae</taxon>
        <taxon>Dethiosulfovibrio</taxon>
    </lineage>
</organism>
<evidence type="ECO:0000256" key="1">
    <source>
        <dbReference type="PROSITE-ProRule" id="PRU00110"/>
    </source>
</evidence>
<accession>D2Z3H7</accession>
<name>D2Z3H7_9BACT</name>
<dbReference type="STRING" id="469381.Dpep_2195"/>
<dbReference type="InterPro" id="IPR036641">
    <property type="entry name" value="HPT_dom_sf"/>
</dbReference>
<evidence type="ECO:0000313" key="4">
    <source>
        <dbReference type="Proteomes" id="UP000006427"/>
    </source>
</evidence>
<keyword evidence="4" id="KW-1185">Reference proteome</keyword>
<protein>
    <recommendedName>
        <fullName evidence="2">HPt domain-containing protein</fullName>
    </recommendedName>
</protein>
<reference evidence="3 4" key="1">
    <citation type="journal article" date="2010" name="Stand. Genomic Sci.">
        <title>Permanent draft genome sequence of Dethiosulfovibrio peptidovorans type strain (SEBR 4207).</title>
        <authorList>
            <person name="Labutti K."/>
            <person name="Mayilraj S."/>
            <person name="Clum A."/>
            <person name="Lucas S."/>
            <person name="Glavina Del Rio T."/>
            <person name="Nolan M."/>
            <person name="Tice H."/>
            <person name="Cheng J.F."/>
            <person name="Pitluck S."/>
            <person name="Liolios K."/>
            <person name="Ivanova N."/>
            <person name="Mavromatis K."/>
            <person name="Mikhailova N."/>
            <person name="Pati A."/>
            <person name="Goodwin L."/>
            <person name="Chen A."/>
            <person name="Palaniappan K."/>
            <person name="Land M."/>
            <person name="Hauser L."/>
            <person name="Chang Y.J."/>
            <person name="Jeffries C.D."/>
            <person name="Rohde M."/>
            <person name="Spring S."/>
            <person name="Goker M."/>
            <person name="Woyke T."/>
            <person name="Bristow J."/>
            <person name="Eisen J.A."/>
            <person name="Markowitz V."/>
            <person name="Hugenholtz P."/>
            <person name="Kyrpides N.C."/>
            <person name="Klenk H.P."/>
            <person name="Lapidus A."/>
        </authorList>
    </citation>
    <scope>NUCLEOTIDE SEQUENCE [LARGE SCALE GENOMIC DNA]</scope>
    <source>
        <strain evidence="3 4">DSM 11002</strain>
    </source>
</reference>
<dbReference type="PROSITE" id="PS50894">
    <property type="entry name" value="HPT"/>
    <property type="match status" value="1"/>
</dbReference>
<dbReference type="InterPro" id="IPR008207">
    <property type="entry name" value="Sig_transdc_His_kin_Hpt_dom"/>
</dbReference>
<dbReference type="EMBL" id="ABTR02000001">
    <property type="protein sequence ID" value="EFC92217.1"/>
    <property type="molecule type" value="Genomic_DNA"/>
</dbReference>
<evidence type="ECO:0000313" key="3">
    <source>
        <dbReference type="EMBL" id="EFC92217.1"/>
    </source>
</evidence>
<evidence type="ECO:0000259" key="2">
    <source>
        <dbReference type="PROSITE" id="PS50894"/>
    </source>
</evidence>
<proteinExistence type="predicted"/>
<dbReference type="Proteomes" id="UP000006427">
    <property type="component" value="Unassembled WGS sequence"/>
</dbReference>
<dbReference type="GO" id="GO:0000160">
    <property type="term" value="P:phosphorelay signal transduction system"/>
    <property type="evidence" value="ECO:0007669"/>
    <property type="project" value="InterPro"/>
</dbReference>
<sequence>MSESSSQREKRLLDMAGGDVKLAVELARIFLSHYDEMHRSLADAVGRRDPLDVRRMVHSIEGSLGAMGSLESIERLSAIGQAGRDERRDLLEELFLLYEEAINRSNDEIRLFIDAQE</sequence>
<comment type="caution">
    <text evidence="3">The sequence shown here is derived from an EMBL/GenBank/DDBJ whole genome shotgun (WGS) entry which is preliminary data.</text>
</comment>
<keyword evidence="1" id="KW-0597">Phosphoprotein</keyword>
<dbReference type="Gene3D" id="1.20.120.160">
    <property type="entry name" value="HPT domain"/>
    <property type="match status" value="1"/>
</dbReference>